<feature type="compositionally biased region" description="Gly residues" evidence="1">
    <location>
        <begin position="310"/>
        <end position="332"/>
    </location>
</feature>
<evidence type="ECO:0000313" key="4">
    <source>
        <dbReference type="EMBL" id="GJE98669.1"/>
    </source>
</evidence>
<evidence type="ECO:0000256" key="1">
    <source>
        <dbReference type="SAM" id="MobiDB-lite"/>
    </source>
</evidence>
<keyword evidence="5" id="KW-1185">Reference proteome</keyword>
<accession>A0A9P3GQU8</accession>
<keyword evidence="2" id="KW-1133">Transmembrane helix</keyword>
<name>A0A9P3GQU8_9APHY</name>
<comment type="caution">
    <text evidence="4">The sequence shown here is derived from an EMBL/GenBank/DDBJ whole genome shotgun (WGS) entry which is preliminary data.</text>
</comment>
<feature type="transmembrane region" description="Helical" evidence="2">
    <location>
        <begin position="210"/>
        <end position="232"/>
    </location>
</feature>
<proteinExistence type="predicted"/>
<feature type="transmembrane region" description="Helical" evidence="2">
    <location>
        <begin position="89"/>
        <end position="109"/>
    </location>
</feature>
<evidence type="ECO:0000256" key="2">
    <source>
        <dbReference type="SAM" id="Phobius"/>
    </source>
</evidence>
<organism evidence="4 5">
    <name type="scientific">Phanerochaete sordida</name>
    <dbReference type="NCBI Taxonomy" id="48140"/>
    <lineage>
        <taxon>Eukaryota</taxon>
        <taxon>Fungi</taxon>
        <taxon>Dikarya</taxon>
        <taxon>Basidiomycota</taxon>
        <taxon>Agaricomycotina</taxon>
        <taxon>Agaricomycetes</taxon>
        <taxon>Polyporales</taxon>
        <taxon>Phanerochaetaceae</taxon>
        <taxon>Phanerochaete</taxon>
    </lineage>
</organism>
<feature type="domain" description="DUF6533" evidence="3">
    <location>
        <begin position="21"/>
        <end position="66"/>
    </location>
</feature>
<dbReference type="OrthoDB" id="3350812at2759"/>
<protein>
    <recommendedName>
        <fullName evidence="3">DUF6533 domain-containing protein</fullName>
    </recommendedName>
</protein>
<dbReference type="EMBL" id="BPQB01000092">
    <property type="protein sequence ID" value="GJE98669.1"/>
    <property type="molecule type" value="Genomic_DNA"/>
</dbReference>
<feature type="region of interest" description="Disordered" evidence="1">
    <location>
        <begin position="289"/>
        <end position="332"/>
    </location>
</feature>
<gene>
    <name evidence="4" type="ORF">PsYK624_149040</name>
</gene>
<feature type="transmembrane region" description="Helical" evidence="2">
    <location>
        <begin position="121"/>
        <end position="145"/>
    </location>
</feature>
<dbReference type="AlphaFoldDB" id="A0A9P3GQU8"/>
<feature type="transmembrane region" description="Helical" evidence="2">
    <location>
        <begin position="168"/>
        <end position="189"/>
    </location>
</feature>
<keyword evidence="2" id="KW-0812">Transmembrane</keyword>
<keyword evidence="2" id="KW-0472">Membrane</keyword>
<feature type="transmembrane region" description="Helical" evidence="2">
    <location>
        <begin position="20"/>
        <end position="38"/>
    </location>
</feature>
<dbReference type="Proteomes" id="UP000703269">
    <property type="component" value="Unassembled WGS sequence"/>
</dbReference>
<evidence type="ECO:0000313" key="5">
    <source>
        <dbReference type="Proteomes" id="UP000703269"/>
    </source>
</evidence>
<dbReference type="Pfam" id="PF20151">
    <property type="entry name" value="DUF6533"/>
    <property type="match status" value="1"/>
</dbReference>
<reference evidence="4 5" key="1">
    <citation type="submission" date="2021-08" db="EMBL/GenBank/DDBJ databases">
        <title>Draft Genome Sequence of Phanerochaete sordida strain YK-624.</title>
        <authorList>
            <person name="Mori T."/>
            <person name="Dohra H."/>
            <person name="Suzuki T."/>
            <person name="Kawagishi H."/>
            <person name="Hirai H."/>
        </authorList>
    </citation>
    <scope>NUCLEOTIDE SEQUENCE [LARGE SCALE GENOMIC DNA]</scope>
    <source>
        <strain evidence="4 5">YK-624</strain>
    </source>
</reference>
<sequence>MDKSVSSDIVTATARHQVVRYTAVVSMTVLVVDWVYLFSDEWEHIWKRRWTFAEFLYLCTRYMPFIDVSISLVYYLSPTISPKECLANYATGTWLLVVGFAIAELILVWRTYAIWDKSRKIMWGVGLVWAAMVLANVPILTIFTLSLDFGPQPLAAIPGCNLVNASDIAFGSFFSVLLIEAVVVALTVYKGVQDVRRSSSTLVRTLYRDGVLYFVCLLAMSLGNVLVILAAPVEYFDLLINLTRVLHAILCCRVILHLRQAALLSGTGASSSQSSSQLSTIRFKIQSRLRAGRAPPTEDSLEMTGYTSSSGGGAASEGGATRSGGCAGEGCV</sequence>
<evidence type="ECO:0000259" key="3">
    <source>
        <dbReference type="Pfam" id="PF20151"/>
    </source>
</evidence>
<dbReference type="InterPro" id="IPR045340">
    <property type="entry name" value="DUF6533"/>
</dbReference>